<dbReference type="GO" id="GO:0016887">
    <property type="term" value="F:ATP hydrolysis activity"/>
    <property type="evidence" value="ECO:0007669"/>
    <property type="project" value="InterPro"/>
</dbReference>
<gene>
    <name evidence="4" type="primary">drrA_1</name>
    <name evidence="4" type="ORF">NCTC13830_00127</name>
</gene>
<protein>
    <submittedName>
        <fullName evidence="4">ABC transporter ATP-binding protein</fullName>
        <ecNumber evidence="4">3.6.3.-</ecNumber>
    </submittedName>
</protein>
<evidence type="ECO:0000313" key="4">
    <source>
        <dbReference type="EMBL" id="SUM42608.1"/>
    </source>
</evidence>
<keyword evidence="4" id="KW-0378">Hydrolase</keyword>
<dbReference type="EC" id="3.6.3.-" evidence="4"/>
<dbReference type="AlphaFoldDB" id="A0A380FXA2"/>
<keyword evidence="3 4" id="KW-0067">ATP-binding</keyword>
<name>A0A380FXA2_9STAP</name>
<keyword evidence="1" id="KW-0813">Transport</keyword>
<dbReference type="RefSeq" id="WP_103297164.1">
    <property type="nucleotide sequence ID" value="NZ_PPQT01000011.1"/>
</dbReference>
<dbReference type="GO" id="GO:0005524">
    <property type="term" value="F:ATP binding"/>
    <property type="evidence" value="ECO:0007669"/>
    <property type="project" value="UniProtKB-KW"/>
</dbReference>
<dbReference type="InterPro" id="IPR003593">
    <property type="entry name" value="AAA+_ATPase"/>
</dbReference>
<dbReference type="PANTHER" id="PTHR42939:SF1">
    <property type="entry name" value="ABC TRANSPORTER ATP-BINDING PROTEIN ALBC-RELATED"/>
    <property type="match status" value="1"/>
</dbReference>
<keyword evidence="2" id="KW-0547">Nucleotide-binding</keyword>
<dbReference type="SMART" id="SM00382">
    <property type="entry name" value="AAA"/>
    <property type="match status" value="1"/>
</dbReference>
<dbReference type="InterPro" id="IPR027417">
    <property type="entry name" value="P-loop_NTPase"/>
</dbReference>
<dbReference type="InterPro" id="IPR051782">
    <property type="entry name" value="ABC_Transporter_VariousFunc"/>
</dbReference>
<organism evidence="4 5">
    <name type="scientific">Staphylococcus petrasii</name>
    <dbReference type="NCBI Taxonomy" id="1276936"/>
    <lineage>
        <taxon>Bacteria</taxon>
        <taxon>Bacillati</taxon>
        <taxon>Bacillota</taxon>
        <taxon>Bacilli</taxon>
        <taxon>Bacillales</taxon>
        <taxon>Staphylococcaceae</taxon>
        <taxon>Staphylococcus</taxon>
    </lineage>
</organism>
<evidence type="ECO:0000313" key="5">
    <source>
        <dbReference type="Proteomes" id="UP000254047"/>
    </source>
</evidence>
<dbReference type="Proteomes" id="UP000254047">
    <property type="component" value="Unassembled WGS sequence"/>
</dbReference>
<dbReference type="SUPFAM" id="SSF52540">
    <property type="entry name" value="P-loop containing nucleoside triphosphate hydrolases"/>
    <property type="match status" value="1"/>
</dbReference>
<accession>A0A380FXA2</accession>
<dbReference type="Gene3D" id="3.40.50.300">
    <property type="entry name" value="P-loop containing nucleotide triphosphate hydrolases"/>
    <property type="match status" value="1"/>
</dbReference>
<dbReference type="OrthoDB" id="2290519at2"/>
<evidence type="ECO:0000256" key="2">
    <source>
        <dbReference type="ARBA" id="ARBA00022741"/>
    </source>
</evidence>
<reference evidence="4 5" key="1">
    <citation type="submission" date="2018-06" db="EMBL/GenBank/DDBJ databases">
        <authorList>
            <consortium name="Pathogen Informatics"/>
            <person name="Doyle S."/>
        </authorList>
    </citation>
    <scope>NUCLEOTIDE SEQUENCE [LARGE SCALE GENOMIC DNA]</scope>
    <source>
        <strain evidence="4 5">NCTC13830</strain>
    </source>
</reference>
<dbReference type="InterPro" id="IPR003439">
    <property type="entry name" value="ABC_transporter-like_ATP-bd"/>
</dbReference>
<proteinExistence type="predicted"/>
<dbReference type="PANTHER" id="PTHR42939">
    <property type="entry name" value="ABC TRANSPORTER ATP-BINDING PROTEIN ALBC-RELATED"/>
    <property type="match status" value="1"/>
</dbReference>
<dbReference type="Pfam" id="PF00005">
    <property type="entry name" value="ABC_tran"/>
    <property type="match status" value="1"/>
</dbReference>
<sequence length="273" mass="30969">MEEFVIEGQDISKVINHQHIIKKINMNFPYNSIVLIEGKNGSGKSVTLKMLAHILKPSRGSLNVNGMVSYAPDHLPSTINLTVKEYLKFIEDISSNTHFNMNMGELVSRFNLTPFLEKRIKECSKGTQQKVNLIQCLARKADIYIMDEPFSGVDKRAIAQLKSMFLELRQTATVVLTSHEEALDYSFVTHKFNLEKNSFAVNKYETKVKTMIVKTNESLDSNLCKNLNELEAQAINNVQIKVNAANSNQLITLLIEEGYFIKEVREGNEDGTY</sequence>
<evidence type="ECO:0000256" key="1">
    <source>
        <dbReference type="ARBA" id="ARBA00022448"/>
    </source>
</evidence>
<evidence type="ECO:0000256" key="3">
    <source>
        <dbReference type="ARBA" id="ARBA00022840"/>
    </source>
</evidence>
<dbReference type="PROSITE" id="PS50893">
    <property type="entry name" value="ABC_TRANSPORTER_2"/>
    <property type="match status" value="1"/>
</dbReference>
<dbReference type="EMBL" id="UHDO01000001">
    <property type="protein sequence ID" value="SUM42608.1"/>
    <property type="molecule type" value="Genomic_DNA"/>
</dbReference>